<name>A0A1I0SDX9_9BACT</name>
<dbReference type="PANTHER" id="PTHR43245">
    <property type="entry name" value="BIFUNCTIONAL POLYMYXIN RESISTANCE PROTEIN ARNA"/>
    <property type="match status" value="1"/>
</dbReference>
<dbReference type="EMBL" id="FOJG01000003">
    <property type="protein sequence ID" value="SEW57360.1"/>
    <property type="molecule type" value="Genomic_DNA"/>
</dbReference>
<evidence type="ECO:0000313" key="2">
    <source>
        <dbReference type="EMBL" id="SEW57360.1"/>
    </source>
</evidence>
<reference evidence="3" key="1">
    <citation type="submission" date="2016-10" db="EMBL/GenBank/DDBJ databases">
        <authorList>
            <person name="Varghese N."/>
            <person name="Submissions S."/>
        </authorList>
    </citation>
    <scope>NUCLEOTIDE SEQUENCE [LARGE SCALE GENOMIC DNA]</scope>
    <source>
        <strain evidence="3">DSM 3695</strain>
    </source>
</reference>
<evidence type="ECO:0000259" key="1">
    <source>
        <dbReference type="Pfam" id="PF01370"/>
    </source>
</evidence>
<dbReference type="InterPro" id="IPR036291">
    <property type="entry name" value="NAD(P)-bd_dom_sf"/>
</dbReference>
<dbReference type="InterPro" id="IPR001509">
    <property type="entry name" value="Epimerase_deHydtase"/>
</dbReference>
<dbReference type="PANTHER" id="PTHR43245:SF13">
    <property type="entry name" value="UDP-D-APIOSE_UDP-D-XYLOSE SYNTHASE 2"/>
    <property type="match status" value="1"/>
</dbReference>
<dbReference type="AlphaFoldDB" id="A0A1I0SDX9"/>
<dbReference type="Proteomes" id="UP000199310">
    <property type="component" value="Unassembled WGS sequence"/>
</dbReference>
<proteinExistence type="predicted"/>
<dbReference type="RefSeq" id="WP_089904713.1">
    <property type="nucleotide sequence ID" value="NZ_FOJG01000003.1"/>
</dbReference>
<gene>
    <name evidence="2" type="ORF">SAMN04488122_6756</name>
</gene>
<dbReference type="STRING" id="29529.SAMN04488122_6756"/>
<sequence length="310" mass="33984">MSDSLYTILGAGGIIANELAAELTSKGKKVRLVSRAPKSVAGITDLVAADITDPTQTKNAVKGSSVVFLTAGLKYNIKIWSDAWPKIMTNVINACKEAGAKLIFFDNVYSYGLVNGPMKEDTPYQSSSKKGTIRAAIATQLMNEVKAGQLTATIARAADFYGPGADKTGFLNLLIIDKFKSNSTAMWLGRDDQTHSYTFTPDAAKGLYLLSQDDSSWNQVWHLPTSNPAPDGKGYIELIATQMGVKPKYMKLGSFMLTLSGLFDPTIREIKEMLYQNNHPYILDSSKFEKHFNVKPTSYEEGIRLTLAKQ</sequence>
<dbReference type="OrthoDB" id="112777at2"/>
<feature type="domain" description="NAD-dependent epimerase/dehydratase" evidence="1">
    <location>
        <begin position="7"/>
        <end position="213"/>
    </location>
</feature>
<dbReference type="InterPro" id="IPR050177">
    <property type="entry name" value="Lipid_A_modif_metabolic_enz"/>
</dbReference>
<evidence type="ECO:0000313" key="3">
    <source>
        <dbReference type="Proteomes" id="UP000199310"/>
    </source>
</evidence>
<organism evidence="2 3">
    <name type="scientific">Chitinophaga arvensicola</name>
    <dbReference type="NCBI Taxonomy" id="29529"/>
    <lineage>
        <taxon>Bacteria</taxon>
        <taxon>Pseudomonadati</taxon>
        <taxon>Bacteroidota</taxon>
        <taxon>Chitinophagia</taxon>
        <taxon>Chitinophagales</taxon>
        <taxon>Chitinophagaceae</taxon>
        <taxon>Chitinophaga</taxon>
    </lineage>
</organism>
<keyword evidence="3" id="KW-1185">Reference proteome</keyword>
<dbReference type="Pfam" id="PF01370">
    <property type="entry name" value="Epimerase"/>
    <property type="match status" value="1"/>
</dbReference>
<protein>
    <submittedName>
        <fullName evidence="2">Nucleoside-diphosphate-sugar epimerase</fullName>
    </submittedName>
</protein>
<dbReference type="Gene3D" id="3.40.50.720">
    <property type="entry name" value="NAD(P)-binding Rossmann-like Domain"/>
    <property type="match status" value="1"/>
</dbReference>
<accession>A0A1I0SDX9</accession>
<dbReference type="SUPFAM" id="SSF51735">
    <property type="entry name" value="NAD(P)-binding Rossmann-fold domains"/>
    <property type="match status" value="1"/>
</dbReference>